<comment type="similarity">
    <text evidence="3">Belongs to the ABC transporter superfamily.</text>
</comment>
<comment type="subcellular location">
    <subcellularLocation>
        <location evidence="1">Cell inner membrane</location>
        <topology evidence="1">Peripheral membrane protein</topology>
    </subcellularLocation>
    <subcellularLocation>
        <location evidence="2 11">Cell membrane</location>
        <topology evidence="2 11">Multi-pass membrane protein</topology>
    </subcellularLocation>
</comment>
<dbReference type="InterPro" id="IPR000515">
    <property type="entry name" value="MetI-like"/>
</dbReference>
<evidence type="ECO:0000256" key="9">
    <source>
        <dbReference type="ARBA" id="ARBA00022989"/>
    </source>
</evidence>
<dbReference type="Pfam" id="PF00528">
    <property type="entry name" value="BPD_transp_1"/>
    <property type="match status" value="1"/>
</dbReference>
<dbReference type="NCBIfam" id="TIGR01727">
    <property type="entry name" value="oligo_HPY"/>
    <property type="match status" value="1"/>
</dbReference>
<keyword evidence="7" id="KW-0547">Nucleotide-binding</keyword>
<feature type="domain" description="ABC transmembrane type-1" evidence="13">
    <location>
        <begin position="68"/>
        <end position="257"/>
    </location>
</feature>
<dbReference type="InterPro" id="IPR017871">
    <property type="entry name" value="ABC_transporter-like_CS"/>
</dbReference>
<dbReference type="EMBL" id="JAVVDO010000026">
    <property type="protein sequence ID" value="MDT8332353.1"/>
    <property type="molecule type" value="Genomic_DNA"/>
</dbReference>
<protein>
    <submittedName>
        <fullName evidence="14">Dipeptide/oligopeptide/nickel ABC transporter permease/ATP-binding protein</fullName>
    </submittedName>
</protein>
<comment type="caution">
    <text evidence="14">The sequence shown here is derived from an EMBL/GenBank/DDBJ whole genome shotgun (WGS) entry which is preliminary data.</text>
</comment>
<feature type="transmembrane region" description="Helical" evidence="11">
    <location>
        <begin position="72"/>
        <end position="96"/>
    </location>
</feature>
<feature type="transmembrane region" description="Helical" evidence="11">
    <location>
        <begin position="189"/>
        <end position="215"/>
    </location>
</feature>
<proteinExistence type="inferred from homology"/>
<evidence type="ECO:0000256" key="10">
    <source>
        <dbReference type="ARBA" id="ARBA00023136"/>
    </source>
</evidence>
<evidence type="ECO:0000256" key="2">
    <source>
        <dbReference type="ARBA" id="ARBA00004651"/>
    </source>
</evidence>
<evidence type="ECO:0000256" key="5">
    <source>
        <dbReference type="ARBA" id="ARBA00022475"/>
    </source>
</evidence>
<evidence type="ECO:0000256" key="1">
    <source>
        <dbReference type="ARBA" id="ARBA00004417"/>
    </source>
</evidence>
<dbReference type="Proteomes" id="UP001258945">
    <property type="component" value="Unassembled WGS sequence"/>
</dbReference>
<dbReference type="PANTHER" id="PTHR43297">
    <property type="entry name" value="OLIGOPEPTIDE TRANSPORT ATP-BINDING PROTEIN APPD"/>
    <property type="match status" value="1"/>
</dbReference>
<comment type="similarity">
    <text evidence="11">Belongs to the binding-protein-dependent transport system permease family.</text>
</comment>
<evidence type="ECO:0000259" key="12">
    <source>
        <dbReference type="PROSITE" id="PS50893"/>
    </source>
</evidence>
<feature type="domain" description="ABC transporter" evidence="12">
    <location>
        <begin position="297"/>
        <end position="548"/>
    </location>
</feature>
<keyword evidence="9 11" id="KW-1133">Transmembrane helix</keyword>
<evidence type="ECO:0000256" key="7">
    <source>
        <dbReference type="ARBA" id="ARBA00022741"/>
    </source>
</evidence>
<name>A0ABU3MHA3_9PROT</name>
<evidence type="ECO:0000313" key="14">
    <source>
        <dbReference type="EMBL" id="MDT8332353.1"/>
    </source>
</evidence>
<keyword evidence="4 11" id="KW-0813">Transport</keyword>
<keyword evidence="15" id="KW-1185">Reference proteome</keyword>
<dbReference type="CDD" id="cd03257">
    <property type="entry name" value="ABC_NikE_OppD_transporters"/>
    <property type="match status" value="1"/>
</dbReference>
<dbReference type="RefSeq" id="WP_314282984.1">
    <property type="nucleotide sequence ID" value="NZ_JAVVDO010000026.1"/>
</dbReference>
<dbReference type="InterPro" id="IPR013563">
    <property type="entry name" value="Oligopep_ABC_C"/>
</dbReference>
<feature type="transmembrane region" description="Helical" evidence="11">
    <location>
        <begin position="236"/>
        <end position="256"/>
    </location>
</feature>
<evidence type="ECO:0000256" key="11">
    <source>
        <dbReference type="RuleBase" id="RU363032"/>
    </source>
</evidence>
<evidence type="ECO:0000256" key="3">
    <source>
        <dbReference type="ARBA" id="ARBA00005417"/>
    </source>
</evidence>
<gene>
    <name evidence="14" type="ORF">RQ831_14925</name>
</gene>
<dbReference type="CDD" id="cd06261">
    <property type="entry name" value="TM_PBP2"/>
    <property type="match status" value="1"/>
</dbReference>
<accession>A0ABU3MHA3</accession>
<organism evidence="14 15">
    <name type="scientific">Roseomonas gilardii</name>
    <dbReference type="NCBI Taxonomy" id="257708"/>
    <lineage>
        <taxon>Bacteria</taxon>
        <taxon>Pseudomonadati</taxon>
        <taxon>Pseudomonadota</taxon>
        <taxon>Alphaproteobacteria</taxon>
        <taxon>Acetobacterales</taxon>
        <taxon>Roseomonadaceae</taxon>
        <taxon>Roseomonas</taxon>
    </lineage>
</organism>
<evidence type="ECO:0000256" key="6">
    <source>
        <dbReference type="ARBA" id="ARBA00022692"/>
    </source>
</evidence>
<dbReference type="Pfam" id="PF08352">
    <property type="entry name" value="oligo_HPY"/>
    <property type="match status" value="1"/>
</dbReference>
<dbReference type="InterPro" id="IPR035906">
    <property type="entry name" value="MetI-like_sf"/>
</dbReference>
<dbReference type="InterPro" id="IPR003439">
    <property type="entry name" value="ABC_transporter-like_ATP-bd"/>
</dbReference>
<dbReference type="Pfam" id="PF00005">
    <property type="entry name" value="ABC_tran"/>
    <property type="match status" value="1"/>
</dbReference>
<dbReference type="InterPro" id="IPR050388">
    <property type="entry name" value="ABC_Ni/Peptide_Import"/>
</dbReference>
<dbReference type="PANTHER" id="PTHR43297:SF2">
    <property type="entry name" value="DIPEPTIDE TRANSPORT ATP-BINDING PROTEIN DPPD"/>
    <property type="match status" value="1"/>
</dbReference>
<evidence type="ECO:0000259" key="13">
    <source>
        <dbReference type="PROSITE" id="PS50928"/>
    </source>
</evidence>
<evidence type="ECO:0000256" key="8">
    <source>
        <dbReference type="ARBA" id="ARBA00022840"/>
    </source>
</evidence>
<dbReference type="InterPro" id="IPR003593">
    <property type="entry name" value="AAA+_ATPase"/>
</dbReference>
<dbReference type="PROSITE" id="PS00211">
    <property type="entry name" value="ABC_TRANSPORTER_1"/>
    <property type="match status" value="1"/>
</dbReference>
<dbReference type="PROSITE" id="PS50893">
    <property type="entry name" value="ABC_TRANSPORTER_2"/>
    <property type="match status" value="1"/>
</dbReference>
<evidence type="ECO:0000313" key="15">
    <source>
        <dbReference type="Proteomes" id="UP001258945"/>
    </source>
</evidence>
<dbReference type="InterPro" id="IPR027417">
    <property type="entry name" value="P-loop_NTPase"/>
</dbReference>
<dbReference type="PROSITE" id="PS50928">
    <property type="entry name" value="ABC_TM1"/>
    <property type="match status" value="1"/>
</dbReference>
<keyword evidence="6 11" id="KW-0812">Transmembrane</keyword>
<dbReference type="SMART" id="SM00382">
    <property type="entry name" value="AAA"/>
    <property type="match status" value="1"/>
</dbReference>
<reference evidence="14 15" key="1">
    <citation type="journal article" date="2019" name="Microb. Pathog.">
        <title>Comparison of VITEK 2, MALDI-TOF MS, 16S rRNA gene sequencing, and whole-genome sequencing for identification of Roseomonas mucosa.</title>
        <authorList>
            <person name="Rudolph W.W."/>
            <person name="Gunzer F."/>
            <person name="Trauth M."/>
            <person name="Bunk B."/>
            <person name="Bigge R."/>
            <person name="Schrottner P."/>
        </authorList>
    </citation>
    <scope>NUCLEOTIDE SEQUENCE [LARGE SCALE GENOMIC DNA]</scope>
    <source>
        <strain evidence="14 15">DSM 103800</strain>
    </source>
</reference>
<dbReference type="SUPFAM" id="SSF52540">
    <property type="entry name" value="P-loop containing nucleoside triphosphate hydrolases"/>
    <property type="match status" value="1"/>
</dbReference>
<dbReference type="Gene3D" id="3.40.50.300">
    <property type="entry name" value="P-loop containing nucleotide triphosphate hydrolases"/>
    <property type="match status" value="1"/>
</dbReference>
<keyword evidence="8" id="KW-0067">ATP-binding</keyword>
<keyword evidence="10 11" id="KW-0472">Membrane</keyword>
<sequence length="620" mass="65791">MTPTMKKLWIPGAAVAVIILLALAAPLLGLPDPVRQDIAHRLSGPLAGSPLGRDEFGRDVLSRLIWGARTSLSVAFASAIVAGILGTLLGLVGGWFRGLGEMLAVRSMDIILCFPPVLLALLVVTLMGPGAGTLILVLSVLYLPGFARVTYAEVLSAREHDYVEAVRALGAPTGRILLRTVLPNVAGPILVQFSLAVAAAVVLESGLSFLGLGVVPPAPSWGLMIRGARATMEQAPLLLLWPCLALTLTILAMNLLCDGLRDAVDPRTGAGRMRLRAVDRMLPGLLPRREEAAGAVLEVRDLTVEIATPRGTIRPVEGVSFSVKPGETLAVVGESGSGKSVTVTAVMGLLPPVARIAQGAAWFGERDLLRLPEEELRKLRGGPMAMIFQDPMSSLNPVHRVGDQVAEAILAHQPKLGGAEAQRRALELFRRVGIADPERRMRVFPHEMSGGMRQRVMIAMALANRPRLLIADEPTTALDVTVQAQILDLLADLQRETGMGMVFITHSLGVVAEIADSVAVMYAGQVVERGSVEAVFRGPLHPYTRALLAAVPEGEHQPAGIPGVVPPPHAFPVGCRFAPRCPHAIAACEAGPPPLEEARPGRSTRCIRWAELGALEDQAA</sequence>
<feature type="transmembrane region" description="Helical" evidence="11">
    <location>
        <begin position="117"/>
        <end position="143"/>
    </location>
</feature>
<evidence type="ECO:0000256" key="4">
    <source>
        <dbReference type="ARBA" id="ARBA00022448"/>
    </source>
</evidence>
<dbReference type="SUPFAM" id="SSF161098">
    <property type="entry name" value="MetI-like"/>
    <property type="match status" value="1"/>
</dbReference>
<dbReference type="Gene3D" id="1.10.3720.10">
    <property type="entry name" value="MetI-like"/>
    <property type="match status" value="1"/>
</dbReference>
<keyword evidence="5" id="KW-1003">Cell membrane</keyword>